<accession>A0AAV6VNQ6</accession>
<keyword evidence="2" id="KW-1185">Reference proteome</keyword>
<sequence length="87" mass="9716">MFREMFNPLKSINPPSIALPNNWIIQAIGFDGYQIIRRGLPIYCSDPIGATLLINGHLALKGLADVVRIYVRDRLSLYLRSGRSSTG</sequence>
<reference evidence="1 2" key="1">
    <citation type="journal article" date="2022" name="Nat. Ecol. Evol.">
        <title>A masculinizing supergene underlies an exaggerated male reproductive morph in a spider.</title>
        <authorList>
            <person name="Hendrickx F."/>
            <person name="De Corte Z."/>
            <person name="Sonet G."/>
            <person name="Van Belleghem S.M."/>
            <person name="Kostlbacher S."/>
            <person name="Vangestel C."/>
        </authorList>
    </citation>
    <scope>NUCLEOTIDE SEQUENCE [LARGE SCALE GENOMIC DNA]</scope>
    <source>
        <strain evidence="1">W744_W776</strain>
    </source>
</reference>
<protein>
    <submittedName>
        <fullName evidence="1">Uncharacterized protein</fullName>
    </submittedName>
</protein>
<evidence type="ECO:0000313" key="2">
    <source>
        <dbReference type="Proteomes" id="UP000827092"/>
    </source>
</evidence>
<name>A0AAV6VNQ6_9ARAC</name>
<proteinExistence type="predicted"/>
<gene>
    <name evidence="1" type="ORF">JTE90_020938</name>
</gene>
<dbReference type="EMBL" id="JAFNEN010000044">
    <property type="protein sequence ID" value="KAG8198115.1"/>
    <property type="molecule type" value="Genomic_DNA"/>
</dbReference>
<dbReference type="Proteomes" id="UP000827092">
    <property type="component" value="Unassembled WGS sequence"/>
</dbReference>
<dbReference type="AlphaFoldDB" id="A0AAV6VNQ6"/>
<comment type="caution">
    <text evidence="1">The sequence shown here is derived from an EMBL/GenBank/DDBJ whole genome shotgun (WGS) entry which is preliminary data.</text>
</comment>
<organism evidence="1 2">
    <name type="scientific">Oedothorax gibbosus</name>
    <dbReference type="NCBI Taxonomy" id="931172"/>
    <lineage>
        <taxon>Eukaryota</taxon>
        <taxon>Metazoa</taxon>
        <taxon>Ecdysozoa</taxon>
        <taxon>Arthropoda</taxon>
        <taxon>Chelicerata</taxon>
        <taxon>Arachnida</taxon>
        <taxon>Araneae</taxon>
        <taxon>Araneomorphae</taxon>
        <taxon>Entelegynae</taxon>
        <taxon>Araneoidea</taxon>
        <taxon>Linyphiidae</taxon>
        <taxon>Erigoninae</taxon>
        <taxon>Oedothorax</taxon>
    </lineage>
</organism>
<evidence type="ECO:0000313" key="1">
    <source>
        <dbReference type="EMBL" id="KAG8198115.1"/>
    </source>
</evidence>